<dbReference type="Proteomes" id="UP000615687">
    <property type="component" value="Unassembled WGS sequence"/>
</dbReference>
<feature type="region of interest" description="Disordered" evidence="1">
    <location>
        <begin position="44"/>
        <end position="76"/>
    </location>
</feature>
<accession>A0ABR9C676</accession>
<keyword evidence="3" id="KW-1185">Reference proteome</keyword>
<sequence length="76" mass="7753">MSDTKQIKILKDTVCGAKPVKAGDIVTAGKADARLLINLKKAEEVKAKDAEQTGTGGKPGDDDEKGGEAGTKGVGK</sequence>
<protein>
    <recommendedName>
        <fullName evidence="4">50S ribosomal protein L25</fullName>
    </recommendedName>
</protein>
<dbReference type="EMBL" id="JACYXJ010000002">
    <property type="protein sequence ID" value="MBD8875431.1"/>
    <property type="molecule type" value="Genomic_DNA"/>
</dbReference>
<gene>
    <name evidence="2" type="ORF">IG617_03925</name>
</gene>
<comment type="caution">
    <text evidence="2">The sequence shown here is derived from an EMBL/GenBank/DDBJ whole genome shotgun (WGS) entry which is preliminary data.</text>
</comment>
<evidence type="ECO:0000313" key="2">
    <source>
        <dbReference type="EMBL" id="MBD8875431.1"/>
    </source>
</evidence>
<name>A0ABR9C676_9HYPH</name>
<proteinExistence type="predicted"/>
<organism evidence="2 3">
    <name type="scientific">Roseibium polysiphoniae</name>
    <dbReference type="NCBI Taxonomy" id="2571221"/>
    <lineage>
        <taxon>Bacteria</taxon>
        <taxon>Pseudomonadati</taxon>
        <taxon>Pseudomonadota</taxon>
        <taxon>Alphaproteobacteria</taxon>
        <taxon>Hyphomicrobiales</taxon>
        <taxon>Stappiaceae</taxon>
        <taxon>Roseibium</taxon>
    </lineage>
</organism>
<dbReference type="RefSeq" id="WP_192107562.1">
    <property type="nucleotide sequence ID" value="NZ_JACYXJ010000002.1"/>
</dbReference>
<reference evidence="2 3" key="1">
    <citation type="submission" date="2020-09" db="EMBL/GenBank/DDBJ databases">
        <title>The genome sequence of type strain Labrenzia polysiphoniae KACC 19711.</title>
        <authorList>
            <person name="Liu Y."/>
        </authorList>
    </citation>
    <scope>NUCLEOTIDE SEQUENCE [LARGE SCALE GENOMIC DNA]</scope>
    <source>
        <strain evidence="2 3">KACC 19711</strain>
    </source>
</reference>
<evidence type="ECO:0000313" key="3">
    <source>
        <dbReference type="Proteomes" id="UP000615687"/>
    </source>
</evidence>
<evidence type="ECO:0000256" key="1">
    <source>
        <dbReference type="SAM" id="MobiDB-lite"/>
    </source>
</evidence>
<evidence type="ECO:0008006" key="4">
    <source>
        <dbReference type="Google" id="ProtNLM"/>
    </source>
</evidence>